<keyword evidence="2" id="KW-1185">Reference proteome</keyword>
<proteinExistence type="predicted"/>
<name>A0A9N9JIU9_9GLOM</name>
<organism evidence="1 2">
    <name type="scientific">Cetraspora pellucida</name>
    <dbReference type="NCBI Taxonomy" id="1433469"/>
    <lineage>
        <taxon>Eukaryota</taxon>
        <taxon>Fungi</taxon>
        <taxon>Fungi incertae sedis</taxon>
        <taxon>Mucoromycota</taxon>
        <taxon>Glomeromycotina</taxon>
        <taxon>Glomeromycetes</taxon>
        <taxon>Diversisporales</taxon>
        <taxon>Gigasporaceae</taxon>
        <taxon>Cetraspora</taxon>
    </lineage>
</organism>
<gene>
    <name evidence="1" type="ORF">CPELLU_LOCUS16516</name>
</gene>
<evidence type="ECO:0000313" key="1">
    <source>
        <dbReference type="EMBL" id="CAG8783215.1"/>
    </source>
</evidence>
<dbReference type="OrthoDB" id="2425580at2759"/>
<reference evidence="1" key="1">
    <citation type="submission" date="2021-06" db="EMBL/GenBank/DDBJ databases">
        <authorList>
            <person name="Kallberg Y."/>
            <person name="Tangrot J."/>
            <person name="Rosling A."/>
        </authorList>
    </citation>
    <scope>NUCLEOTIDE SEQUENCE</scope>
    <source>
        <strain evidence="1">FL966</strain>
    </source>
</reference>
<feature type="non-terminal residue" evidence="1">
    <location>
        <position position="1"/>
    </location>
</feature>
<evidence type="ECO:0000313" key="2">
    <source>
        <dbReference type="Proteomes" id="UP000789759"/>
    </source>
</evidence>
<accession>A0A9N9JIU9</accession>
<dbReference type="AlphaFoldDB" id="A0A9N9JIU9"/>
<dbReference type="Proteomes" id="UP000789759">
    <property type="component" value="Unassembled WGS sequence"/>
</dbReference>
<protein>
    <submittedName>
        <fullName evidence="1">7266_t:CDS:1</fullName>
    </submittedName>
</protein>
<comment type="caution">
    <text evidence="1">The sequence shown here is derived from an EMBL/GenBank/DDBJ whole genome shotgun (WGS) entry which is preliminary data.</text>
</comment>
<dbReference type="EMBL" id="CAJVQA010024646">
    <property type="protein sequence ID" value="CAG8783215.1"/>
    <property type="molecule type" value="Genomic_DNA"/>
</dbReference>
<sequence>ISRAKKRNAKKNKSLDDSDLKQAFIKIISIQKISNYITNIINDFNDHAELSLIFRVQCNKATIKDIDADVRIMAKLIIDKIEEGNNYN</sequence>